<dbReference type="Proteomes" id="UP000245680">
    <property type="component" value="Unassembled WGS sequence"/>
</dbReference>
<evidence type="ECO:0000313" key="3">
    <source>
        <dbReference type="Proteomes" id="UP000245680"/>
    </source>
</evidence>
<reference evidence="2 3" key="1">
    <citation type="submission" date="2018-05" db="EMBL/GenBank/DDBJ databases">
        <title>Rhodobacteraceae gen. nov., sp. nov. isolated from sea water.</title>
        <authorList>
            <person name="Ren Y."/>
        </authorList>
    </citation>
    <scope>NUCLEOTIDE SEQUENCE [LARGE SCALE GENOMIC DNA]</scope>
    <source>
        <strain evidence="2 3">TG-679</strain>
    </source>
</reference>
<keyword evidence="3" id="KW-1185">Reference proteome</keyword>
<evidence type="ECO:0008006" key="4">
    <source>
        <dbReference type="Google" id="ProtNLM"/>
    </source>
</evidence>
<dbReference type="EMBL" id="QGKU01000060">
    <property type="protein sequence ID" value="PWR01132.1"/>
    <property type="molecule type" value="Genomic_DNA"/>
</dbReference>
<dbReference type="RefSeq" id="WP_109813117.1">
    <property type="nucleotide sequence ID" value="NZ_QGKU01000060.1"/>
</dbReference>
<name>A0A2V2L703_9RHOB</name>
<feature type="compositionally biased region" description="Low complexity" evidence="1">
    <location>
        <begin position="23"/>
        <end position="38"/>
    </location>
</feature>
<sequence>MTDRNRAAPPDGPTREDSDPDFDAALAALQADAAQDSAHGTPDQGADAGGLIGDLVDTIREHPVGTAMIVAGGVALLMAPRAARSPDVKRAARQAGTEAQQAADTVRTKAGDLRARVEDGTAEMTEEARDRVIAARRKALAAADRAAEEAGKGARRGSAQTREAIRAHPLLAGTLALAAGAVLGASLPRSRTEDEHLGAMADRLGREAQQVYRQERDRLMAAAAAAVAPDPDAPQAAPNGRG</sequence>
<accession>A0A2V2L703</accession>
<dbReference type="AlphaFoldDB" id="A0A2V2L703"/>
<feature type="region of interest" description="Disordered" evidence="1">
    <location>
        <begin position="223"/>
        <end position="242"/>
    </location>
</feature>
<organism evidence="2 3">
    <name type="scientific">Meridianimarinicoccus roseus</name>
    <dbReference type="NCBI Taxonomy" id="2072018"/>
    <lineage>
        <taxon>Bacteria</taxon>
        <taxon>Pseudomonadati</taxon>
        <taxon>Pseudomonadota</taxon>
        <taxon>Alphaproteobacteria</taxon>
        <taxon>Rhodobacterales</taxon>
        <taxon>Paracoccaceae</taxon>
        <taxon>Meridianimarinicoccus</taxon>
    </lineage>
</organism>
<evidence type="ECO:0000313" key="2">
    <source>
        <dbReference type="EMBL" id="PWR01132.1"/>
    </source>
</evidence>
<gene>
    <name evidence="2" type="ORF">DKT77_18400</name>
</gene>
<protein>
    <recommendedName>
        <fullName evidence="4">DUF3618 domain-containing protein</fullName>
    </recommendedName>
</protein>
<comment type="caution">
    <text evidence="2">The sequence shown here is derived from an EMBL/GenBank/DDBJ whole genome shotgun (WGS) entry which is preliminary data.</text>
</comment>
<proteinExistence type="predicted"/>
<dbReference type="OrthoDB" id="7471221at2"/>
<feature type="region of interest" description="Disordered" evidence="1">
    <location>
        <begin position="1"/>
        <end position="46"/>
    </location>
</feature>
<evidence type="ECO:0000256" key="1">
    <source>
        <dbReference type="SAM" id="MobiDB-lite"/>
    </source>
</evidence>